<dbReference type="KEGG" id="bwa:HLV38_02790"/>
<evidence type="ECO:0000256" key="4">
    <source>
        <dbReference type="ARBA" id="ARBA00023002"/>
    </source>
</evidence>
<dbReference type="PROSITE" id="PS51257">
    <property type="entry name" value="PROKAR_LIPOPROTEIN"/>
    <property type="match status" value="1"/>
</dbReference>
<dbReference type="PANTHER" id="PTHR43400:SF10">
    <property type="entry name" value="3-OXOSTEROID 1-DEHYDROGENASE"/>
    <property type="match status" value="1"/>
</dbReference>
<evidence type="ECO:0000313" key="7">
    <source>
        <dbReference type="Proteomes" id="UP000503297"/>
    </source>
</evidence>
<dbReference type="Proteomes" id="UP000503297">
    <property type="component" value="Chromosome"/>
</dbReference>
<proteinExistence type="predicted"/>
<reference evidence="7" key="1">
    <citation type="submission" date="2020-05" db="EMBL/GenBank/DDBJ databases">
        <title>Novel species in genus Nocardioides.</title>
        <authorList>
            <person name="Zhang G."/>
        </authorList>
    </citation>
    <scope>NUCLEOTIDE SEQUENCE [LARGE SCALE GENOMIC DNA]</scope>
    <source>
        <strain evidence="7">zg-1050</strain>
    </source>
</reference>
<keyword evidence="3" id="KW-0274">FAD</keyword>
<dbReference type="InterPro" id="IPR006311">
    <property type="entry name" value="TAT_signal"/>
</dbReference>
<accession>A0A6M8J6Z4</accession>
<dbReference type="Gene3D" id="3.90.700.10">
    <property type="entry name" value="Succinate dehydrogenase/fumarate reductase flavoprotein, catalytic domain"/>
    <property type="match status" value="1"/>
</dbReference>
<keyword evidence="4" id="KW-0560">Oxidoreductase</keyword>
<dbReference type="SUPFAM" id="SSF51905">
    <property type="entry name" value="FAD/NAD(P)-binding domain"/>
    <property type="match status" value="1"/>
</dbReference>
<dbReference type="PANTHER" id="PTHR43400">
    <property type="entry name" value="FUMARATE REDUCTASE"/>
    <property type="match status" value="1"/>
</dbReference>
<evidence type="ECO:0000313" key="6">
    <source>
        <dbReference type="EMBL" id="QKF07169.1"/>
    </source>
</evidence>
<dbReference type="GO" id="GO:0033765">
    <property type="term" value="F:steroid dehydrogenase activity, acting on the CH-CH group of donors"/>
    <property type="evidence" value="ECO:0007669"/>
    <property type="project" value="UniProtKB-ARBA"/>
</dbReference>
<protein>
    <submittedName>
        <fullName evidence="6">FAD-dependent oxidoreductase</fullName>
    </submittedName>
</protein>
<comment type="cofactor">
    <cofactor evidence="1">
        <name>FAD</name>
        <dbReference type="ChEBI" id="CHEBI:57692"/>
    </cofactor>
</comment>
<evidence type="ECO:0000256" key="2">
    <source>
        <dbReference type="ARBA" id="ARBA00022630"/>
    </source>
</evidence>
<dbReference type="InterPro" id="IPR036188">
    <property type="entry name" value="FAD/NAD-bd_sf"/>
</dbReference>
<organism evidence="6 7">
    <name type="scientific">Berryella wangjianweii</name>
    <dbReference type="NCBI Taxonomy" id="2734634"/>
    <lineage>
        <taxon>Bacteria</taxon>
        <taxon>Bacillati</taxon>
        <taxon>Actinomycetota</taxon>
        <taxon>Coriobacteriia</taxon>
        <taxon>Eggerthellales</taxon>
        <taxon>Eggerthellaceae</taxon>
        <taxon>Berryella</taxon>
    </lineage>
</organism>
<gene>
    <name evidence="6" type="ORF">HLV38_02790</name>
</gene>
<dbReference type="InterPro" id="IPR027477">
    <property type="entry name" value="Succ_DH/fumarate_Rdtase_cat_sf"/>
</dbReference>
<keyword evidence="2" id="KW-0285">Flavoprotein</keyword>
<dbReference type="Pfam" id="PF00890">
    <property type="entry name" value="FAD_binding_2"/>
    <property type="match status" value="1"/>
</dbReference>
<dbReference type="SUPFAM" id="SSF56425">
    <property type="entry name" value="Succinate dehydrogenase/fumarate reductase flavoprotein, catalytic domain"/>
    <property type="match status" value="1"/>
</dbReference>
<evidence type="ECO:0000256" key="1">
    <source>
        <dbReference type="ARBA" id="ARBA00001974"/>
    </source>
</evidence>
<dbReference type="PRINTS" id="PR00411">
    <property type="entry name" value="PNDRDTASEI"/>
</dbReference>
<feature type="domain" description="FAD-dependent oxidoreductase 2 FAD-binding" evidence="5">
    <location>
        <begin position="55"/>
        <end position="490"/>
    </location>
</feature>
<sequence length="525" mass="55447">MEDVFSRRRFVAGAMALGGSLALGGSMVLAGCSPQRGAKAGRVDSSEPHAGTEADVIVVGSGLAGVSCAAAAAQRGAKVMLIDKAPFLMSSFLTSKGNVSIAQVPENKAYWRFEPEAPATSDTMDAFIDRYRALTEIGRVEVPYPDYDRTRHLMQESCATVAWVEQMGIGFEKSFTKEQVGTDTVKPAMTPDSSTEAGVRLADAFAAELDRLDVQVRLSTEAVDLISEGGAVAGVRTADPEGQQELRAKAVVLATGGFGGSQEHCDRLVPVINQMGFQYLGNAMNTGDGMTLASALGAALYDDCWVIPNVIMPSRALTEVDAAFGKLRDFGMKDASTSDKLLVNAAGMRFVNEADPVTSLATALADGNSGPYYVLFDSSNADVVTIIEKGLATGDVMKGESIAELAEVSRAFALPSTFETYQQAAIAGVDESFGKAADKLAPYADGPFYLVPYVPSYVATMGGVKTDASCRVIAESGDVIPHLYAIGELTHRFLYNRSFVRHCSNSTALTMGRLTGEALAAHEPA</sequence>
<name>A0A6M8J6Z4_9ACTN</name>
<dbReference type="PROSITE" id="PS51318">
    <property type="entry name" value="TAT"/>
    <property type="match status" value="1"/>
</dbReference>
<dbReference type="GO" id="GO:0008202">
    <property type="term" value="P:steroid metabolic process"/>
    <property type="evidence" value="ECO:0007669"/>
    <property type="project" value="UniProtKB-ARBA"/>
</dbReference>
<keyword evidence="7" id="KW-1185">Reference proteome</keyword>
<dbReference type="Gene3D" id="3.50.50.60">
    <property type="entry name" value="FAD/NAD(P)-binding domain"/>
    <property type="match status" value="1"/>
</dbReference>
<dbReference type="InterPro" id="IPR050315">
    <property type="entry name" value="FAD-oxidoreductase_2"/>
</dbReference>
<evidence type="ECO:0000259" key="5">
    <source>
        <dbReference type="Pfam" id="PF00890"/>
    </source>
</evidence>
<dbReference type="AlphaFoldDB" id="A0A6M8J6Z4"/>
<dbReference type="InterPro" id="IPR003953">
    <property type="entry name" value="FAD-dep_OxRdtase_2_FAD-bd"/>
</dbReference>
<evidence type="ECO:0000256" key="3">
    <source>
        <dbReference type="ARBA" id="ARBA00022827"/>
    </source>
</evidence>
<dbReference type="EMBL" id="CP053716">
    <property type="protein sequence ID" value="QKF07169.1"/>
    <property type="molecule type" value="Genomic_DNA"/>
</dbReference>